<dbReference type="PROSITE" id="PS00624">
    <property type="entry name" value="GMC_OXRED_2"/>
    <property type="match status" value="1"/>
</dbReference>
<evidence type="ECO:0000256" key="1">
    <source>
        <dbReference type="ARBA" id="ARBA00001974"/>
    </source>
</evidence>
<evidence type="ECO:0000313" key="9">
    <source>
        <dbReference type="Proteomes" id="UP000008370"/>
    </source>
</evidence>
<keyword evidence="6" id="KW-0560">Oxidoreductase</keyword>
<dbReference type="RefSeq" id="XP_007401636.1">
    <property type="nucleotide sequence ID" value="XM_007401574.1"/>
</dbReference>
<sequence length="296" mass="31921">MASKLADIQDIVDKTFDYVVVGGGTAGCVVASRLAEDPDVTVAVLEAGPPQFGDSIIEDPAAFMKLMLDPKYDHMYTTTPQLRAGDQPVLWSRFFPPPKNELSEFETFHDSESVGYDGPVPLIFSRDSSGAEALWQKSLAKYGVEVNTANLDGNATGTFKTVSNINPETRQRAHSATTYLIPALTGQTSQSDGDVAASGVEFEHGGRVYTVFVKEVVLSAGAIKSPHILELSGIGDRKILEPLGIEVKIDLPGVGANVQDHVSMGFNRWKLKEDQNIVTSGMLQDPAQAEKLRIAL</sequence>
<dbReference type="Pfam" id="PF00732">
    <property type="entry name" value="GMC_oxred_N"/>
    <property type="match status" value="1"/>
</dbReference>
<dbReference type="Gene3D" id="3.50.50.60">
    <property type="entry name" value="FAD/NAD(P)-binding domain"/>
    <property type="match status" value="2"/>
</dbReference>
<protein>
    <recommendedName>
        <fullName evidence="7">Glucose-methanol-choline oxidoreductase N-terminal domain-containing protein</fullName>
    </recommendedName>
</protein>
<evidence type="ECO:0000313" key="8">
    <source>
        <dbReference type="EMBL" id="EKM49570.1"/>
    </source>
</evidence>
<dbReference type="Proteomes" id="UP000008370">
    <property type="component" value="Unassembled WGS sequence"/>
</dbReference>
<evidence type="ECO:0000259" key="7">
    <source>
        <dbReference type="PROSITE" id="PS00624"/>
    </source>
</evidence>
<comment type="similarity">
    <text evidence="2">Belongs to the GMC oxidoreductase family.</text>
</comment>
<dbReference type="PANTHER" id="PTHR11552:SF201">
    <property type="entry name" value="GLUCOSE-METHANOL-CHOLINE OXIDOREDUCTASE N-TERMINAL DOMAIN-CONTAINING PROTEIN"/>
    <property type="match status" value="1"/>
</dbReference>
<dbReference type="Gene3D" id="3.30.560.10">
    <property type="entry name" value="Glucose Oxidase, domain 3"/>
    <property type="match status" value="2"/>
</dbReference>
<gene>
    <name evidence="8" type="ORF">PHACADRAFT_214131</name>
</gene>
<dbReference type="GO" id="GO:0050660">
    <property type="term" value="F:flavin adenine dinucleotide binding"/>
    <property type="evidence" value="ECO:0007669"/>
    <property type="project" value="InterPro"/>
</dbReference>
<dbReference type="PROSITE" id="PS51257">
    <property type="entry name" value="PROKAR_LIPOPROTEIN"/>
    <property type="match status" value="1"/>
</dbReference>
<comment type="cofactor">
    <cofactor evidence="1">
        <name>FAD</name>
        <dbReference type="ChEBI" id="CHEBI:57692"/>
    </cofactor>
</comment>
<reference evidence="8 9" key="1">
    <citation type="journal article" date="2012" name="BMC Genomics">
        <title>Comparative genomics of the white-rot fungi, Phanerochaete carnosa and P. chrysosporium, to elucidate the genetic basis of the distinct wood types they colonize.</title>
        <authorList>
            <person name="Suzuki H."/>
            <person name="MacDonald J."/>
            <person name="Syed K."/>
            <person name="Salamov A."/>
            <person name="Hori C."/>
            <person name="Aerts A."/>
            <person name="Henrissat B."/>
            <person name="Wiebenga A."/>
            <person name="vanKuyk P.A."/>
            <person name="Barry K."/>
            <person name="Lindquist E."/>
            <person name="LaButti K."/>
            <person name="Lapidus A."/>
            <person name="Lucas S."/>
            <person name="Coutinho P."/>
            <person name="Gong Y."/>
            <person name="Samejima M."/>
            <person name="Mahadevan R."/>
            <person name="Abou-Zaid M."/>
            <person name="de Vries R.P."/>
            <person name="Igarashi K."/>
            <person name="Yadav J.S."/>
            <person name="Grigoriev I.V."/>
            <person name="Master E.R."/>
        </authorList>
    </citation>
    <scope>NUCLEOTIDE SEQUENCE [LARGE SCALE GENOMIC DNA]</scope>
    <source>
        <strain evidence="8 9">HHB-10118-sp</strain>
    </source>
</reference>
<name>K5VS17_PHACS</name>
<keyword evidence="5" id="KW-0274">FAD</keyword>
<dbReference type="SUPFAM" id="SSF51905">
    <property type="entry name" value="FAD/NAD(P)-binding domain"/>
    <property type="match status" value="1"/>
</dbReference>
<dbReference type="GO" id="GO:0016614">
    <property type="term" value="F:oxidoreductase activity, acting on CH-OH group of donors"/>
    <property type="evidence" value="ECO:0007669"/>
    <property type="project" value="InterPro"/>
</dbReference>
<evidence type="ECO:0000256" key="5">
    <source>
        <dbReference type="ARBA" id="ARBA00022827"/>
    </source>
</evidence>
<dbReference type="GeneID" id="18913466"/>
<dbReference type="OrthoDB" id="269227at2759"/>
<feature type="domain" description="Glucose-methanol-choline oxidoreductase N-terminal" evidence="7">
    <location>
        <begin position="221"/>
        <end position="235"/>
    </location>
</feature>
<dbReference type="Gene3D" id="4.10.450.10">
    <property type="entry name" value="Glucose Oxidase, domain 2"/>
    <property type="match status" value="1"/>
</dbReference>
<dbReference type="InterPro" id="IPR012132">
    <property type="entry name" value="GMC_OxRdtase"/>
</dbReference>
<keyword evidence="9" id="KW-1185">Reference proteome</keyword>
<dbReference type="AlphaFoldDB" id="K5VS17"/>
<dbReference type="InterPro" id="IPR027424">
    <property type="entry name" value="Glucose_Oxidase_domain_2"/>
</dbReference>
<proteinExistence type="inferred from homology"/>
<evidence type="ECO:0000256" key="4">
    <source>
        <dbReference type="ARBA" id="ARBA00022729"/>
    </source>
</evidence>
<dbReference type="STRING" id="650164.K5VS17"/>
<dbReference type="InterPro" id="IPR036188">
    <property type="entry name" value="FAD/NAD-bd_sf"/>
</dbReference>
<evidence type="ECO:0000256" key="2">
    <source>
        <dbReference type="ARBA" id="ARBA00010790"/>
    </source>
</evidence>
<dbReference type="KEGG" id="pco:PHACADRAFT_214131"/>
<organism evidence="8 9">
    <name type="scientific">Phanerochaete carnosa (strain HHB-10118-sp)</name>
    <name type="common">White-rot fungus</name>
    <name type="synonym">Peniophora carnosa</name>
    <dbReference type="NCBI Taxonomy" id="650164"/>
    <lineage>
        <taxon>Eukaryota</taxon>
        <taxon>Fungi</taxon>
        <taxon>Dikarya</taxon>
        <taxon>Basidiomycota</taxon>
        <taxon>Agaricomycotina</taxon>
        <taxon>Agaricomycetes</taxon>
        <taxon>Polyporales</taxon>
        <taxon>Phanerochaetaceae</taxon>
        <taxon>Phanerochaete</taxon>
    </lineage>
</organism>
<evidence type="ECO:0000256" key="3">
    <source>
        <dbReference type="ARBA" id="ARBA00022630"/>
    </source>
</evidence>
<dbReference type="EMBL" id="JH930480">
    <property type="protein sequence ID" value="EKM49570.1"/>
    <property type="molecule type" value="Genomic_DNA"/>
</dbReference>
<keyword evidence="4" id="KW-0732">Signal</keyword>
<dbReference type="PANTHER" id="PTHR11552">
    <property type="entry name" value="GLUCOSE-METHANOL-CHOLINE GMC OXIDOREDUCTASE"/>
    <property type="match status" value="1"/>
</dbReference>
<evidence type="ECO:0000256" key="6">
    <source>
        <dbReference type="ARBA" id="ARBA00023002"/>
    </source>
</evidence>
<accession>K5VS17</accession>
<keyword evidence="3" id="KW-0285">Flavoprotein</keyword>
<dbReference type="HOGENOM" id="CLU_002865_1_1_1"/>
<dbReference type="InterPro" id="IPR000172">
    <property type="entry name" value="GMC_OxRdtase_N"/>
</dbReference>
<dbReference type="InParanoid" id="K5VS17"/>